<evidence type="ECO:0000256" key="10">
    <source>
        <dbReference type="RuleBase" id="RU004008"/>
    </source>
</evidence>
<comment type="similarity">
    <text evidence="1 7 8">Belongs to the universal ribosomal protein uL22 family.</text>
</comment>
<evidence type="ECO:0000313" key="13">
    <source>
        <dbReference type="Proteomes" id="UP000230154"/>
    </source>
</evidence>
<keyword evidence="3 7" id="KW-0694">RNA-binding</keyword>
<dbReference type="SUPFAM" id="SSF54843">
    <property type="entry name" value="Ribosomal protein L22"/>
    <property type="match status" value="1"/>
</dbReference>
<dbReference type="GO" id="GO:0019843">
    <property type="term" value="F:rRNA binding"/>
    <property type="evidence" value="ECO:0007669"/>
    <property type="project" value="UniProtKB-UniRule"/>
</dbReference>
<evidence type="ECO:0000256" key="9">
    <source>
        <dbReference type="RuleBase" id="RU004006"/>
    </source>
</evidence>
<name>A0A2H0TR42_9BACT</name>
<feature type="region of interest" description="Disordered" evidence="11">
    <location>
        <begin position="113"/>
        <end position="138"/>
    </location>
</feature>
<dbReference type="GO" id="GO:0022625">
    <property type="term" value="C:cytosolic large ribosomal subunit"/>
    <property type="evidence" value="ECO:0007669"/>
    <property type="project" value="TreeGrafter"/>
</dbReference>
<comment type="function">
    <text evidence="7">The globular domain of the protein is located near the polypeptide exit tunnel on the outside of the subunit, while an extended beta-hairpin is found that lines the wall of the exit tunnel in the center of the 70S ribosome.</text>
</comment>
<evidence type="ECO:0000256" key="11">
    <source>
        <dbReference type="SAM" id="MobiDB-lite"/>
    </source>
</evidence>
<evidence type="ECO:0000256" key="3">
    <source>
        <dbReference type="ARBA" id="ARBA00022884"/>
    </source>
</evidence>
<dbReference type="HAMAP" id="MF_01331_B">
    <property type="entry name" value="Ribosomal_uL22_B"/>
    <property type="match status" value="1"/>
</dbReference>
<dbReference type="GO" id="GO:0006412">
    <property type="term" value="P:translation"/>
    <property type="evidence" value="ECO:0007669"/>
    <property type="project" value="UniProtKB-UniRule"/>
</dbReference>
<dbReference type="PANTHER" id="PTHR13501:SF8">
    <property type="entry name" value="LARGE RIBOSOMAL SUBUNIT PROTEIN UL22M"/>
    <property type="match status" value="1"/>
</dbReference>
<comment type="caution">
    <text evidence="12">The sequence shown here is derived from an EMBL/GenBank/DDBJ whole genome shotgun (WGS) entry which is preliminary data.</text>
</comment>
<dbReference type="AlphaFoldDB" id="A0A2H0TR42"/>
<organism evidence="12 13">
    <name type="scientific">Candidatus Magasanikbacteria bacterium CG10_big_fil_rev_8_21_14_0_10_47_10</name>
    <dbReference type="NCBI Taxonomy" id="1974652"/>
    <lineage>
        <taxon>Bacteria</taxon>
        <taxon>Candidatus Magasanikiibacteriota</taxon>
    </lineage>
</organism>
<dbReference type="InterPro" id="IPR047867">
    <property type="entry name" value="Ribosomal_uL22_bac/org-type"/>
</dbReference>
<dbReference type="CDD" id="cd00336">
    <property type="entry name" value="Ribosomal_L22"/>
    <property type="match status" value="1"/>
</dbReference>
<sequence length="138" mass="15268">MQTTAKLNKLRISPRKVRLVADLVRGMNAGEAILQLMHSPKKAARPVKKLIESAIANAEHNQKLERASLVVKTIFVDQGQTLHRWTPRAFGRASAIHKRSSHVTVILEGDAAEQKKSEKKISEGTAEKKTVASKKEKA</sequence>
<comment type="function">
    <text evidence="7 10">This protein binds specifically to 23S rRNA; its binding is stimulated by other ribosomal proteins, e.g., L4, L17, and L20. It is important during the early stages of 50S assembly. It makes multiple contacts with different domains of the 23S rRNA in the assembled 50S subunit and ribosome.</text>
</comment>
<evidence type="ECO:0000256" key="4">
    <source>
        <dbReference type="ARBA" id="ARBA00022980"/>
    </source>
</evidence>
<keyword evidence="2 7" id="KW-0699">rRNA-binding</keyword>
<dbReference type="EMBL" id="PFCB01000032">
    <property type="protein sequence ID" value="PIR74006.1"/>
    <property type="molecule type" value="Genomic_DNA"/>
</dbReference>
<dbReference type="Gene3D" id="3.90.470.10">
    <property type="entry name" value="Ribosomal protein L22/L17"/>
    <property type="match status" value="1"/>
</dbReference>
<evidence type="ECO:0000256" key="6">
    <source>
        <dbReference type="ARBA" id="ARBA00035207"/>
    </source>
</evidence>
<reference evidence="13" key="1">
    <citation type="submission" date="2017-09" db="EMBL/GenBank/DDBJ databases">
        <title>Depth-based differentiation of microbial function through sediment-hosted aquifers and enrichment of novel symbionts in the deep terrestrial subsurface.</title>
        <authorList>
            <person name="Probst A.J."/>
            <person name="Ladd B."/>
            <person name="Jarett J.K."/>
            <person name="Geller-Mcgrath D.E."/>
            <person name="Sieber C.M.K."/>
            <person name="Emerson J.B."/>
            <person name="Anantharaman K."/>
            <person name="Thomas B.C."/>
            <person name="Malmstrom R."/>
            <person name="Stieglmeier M."/>
            <person name="Klingl A."/>
            <person name="Woyke T."/>
            <person name="Ryan C.M."/>
            <person name="Banfield J.F."/>
        </authorList>
    </citation>
    <scope>NUCLEOTIDE SEQUENCE [LARGE SCALE GENOMIC DNA]</scope>
</reference>
<evidence type="ECO:0000256" key="8">
    <source>
        <dbReference type="RuleBase" id="RU004005"/>
    </source>
</evidence>
<dbReference type="InterPro" id="IPR005727">
    <property type="entry name" value="Ribosomal_uL22_bac/chlpt-type"/>
</dbReference>
<evidence type="ECO:0000256" key="7">
    <source>
        <dbReference type="HAMAP-Rule" id="MF_01331"/>
    </source>
</evidence>
<dbReference type="InterPro" id="IPR001063">
    <property type="entry name" value="Ribosomal_uL22"/>
</dbReference>
<evidence type="ECO:0000256" key="5">
    <source>
        <dbReference type="ARBA" id="ARBA00023274"/>
    </source>
</evidence>
<comment type="subunit">
    <text evidence="7 9">Part of the 50S ribosomal subunit.</text>
</comment>
<keyword evidence="4 7" id="KW-0689">Ribosomal protein</keyword>
<proteinExistence type="inferred from homology"/>
<protein>
    <recommendedName>
        <fullName evidence="6 7">Large ribosomal subunit protein uL22</fullName>
    </recommendedName>
</protein>
<dbReference type="Proteomes" id="UP000230154">
    <property type="component" value="Unassembled WGS sequence"/>
</dbReference>
<evidence type="ECO:0000313" key="12">
    <source>
        <dbReference type="EMBL" id="PIR74006.1"/>
    </source>
</evidence>
<dbReference type="NCBIfam" id="TIGR01044">
    <property type="entry name" value="rplV_bact"/>
    <property type="match status" value="1"/>
</dbReference>
<dbReference type="GO" id="GO:0003735">
    <property type="term" value="F:structural constituent of ribosome"/>
    <property type="evidence" value="ECO:0007669"/>
    <property type="project" value="InterPro"/>
</dbReference>
<evidence type="ECO:0000256" key="2">
    <source>
        <dbReference type="ARBA" id="ARBA00022730"/>
    </source>
</evidence>
<accession>A0A2H0TR42</accession>
<gene>
    <name evidence="7" type="primary">rplV</name>
    <name evidence="12" type="ORF">COU35_04795</name>
</gene>
<dbReference type="InterPro" id="IPR036394">
    <property type="entry name" value="Ribosomal_uL22_sf"/>
</dbReference>
<evidence type="ECO:0000256" key="1">
    <source>
        <dbReference type="ARBA" id="ARBA00009451"/>
    </source>
</evidence>
<dbReference type="PANTHER" id="PTHR13501">
    <property type="entry name" value="CHLOROPLAST 50S RIBOSOMAL PROTEIN L22-RELATED"/>
    <property type="match status" value="1"/>
</dbReference>
<keyword evidence="5 7" id="KW-0687">Ribonucleoprotein</keyword>
<dbReference type="Pfam" id="PF00237">
    <property type="entry name" value="Ribosomal_L22"/>
    <property type="match status" value="1"/>
</dbReference>